<dbReference type="EMBL" id="CM045772">
    <property type="protein sequence ID" value="KAI7986572.1"/>
    <property type="molecule type" value="Genomic_DNA"/>
</dbReference>
<evidence type="ECO:0000313" key="2">
    <source>
        <dbReference type="Proteomes" id="UP001060215"/>
    </source>
</evidence>
<comment type="caution">
    <text evidence="1">The sequence shown here is derived from an EMBL/GenBank/DDBJ whole genome shotgun (WGS) entry which is preliminary data.</text>
</comment>
<gene>
    <name evidence="1" type="ORF">LOK49_LG14G00432</name>
</gene>
<organism evidence="1 2">
    <name type="scientific">Camellia lanceoleosa</name>
    <dbReference type="NCBI Taxonomy" id="1840588"/>
    <lineage>
        <taxon>Eukaryota</taxon>
        <taxon>Viridiplantae</taxon>
        <taxon>Streptophyta</taxon>
        <taxon>Embryophyta</taxon>
        <taxon>Tracheophyta</taxon>
        <taxon>Spermatophyta</taxon>
        <taxon>Magnoliopsida</taxon>
        <taxon>eudicotyledons</taxon>
        <taxon>Gunneridae</taxon>
        <taxon>Pentapetalae</taxon>
        <taxon>asterids</taxon>
        <taxon>Ericales</taxon>
        <taxon>Theaceae</taxon>
        <taxon>Camellia</taxon>
    </lineage>
</organism>
<keyword evidence="2" id="KW-1185">Reference proteome</keyword>
<dbReference type="Proteomes" id="UP001060215">
    <property type="component" value="Chromosome 15"/>
</dbReference>
<accession>A0ACC0FEL9</accession>
<sequence>MCRGIQHTCRGLFLRSYLSQIGRDKLPDICYEYEGYCCFHLGFWLFQAYKTNVFPVNEQKSMRGMYDIIHNDASLLKSKQLCSKRLGNSVKESVDLHKPNTLCSQDSEADTSKDRLACSMPKVSKELVDSFHNLQSHKLLDEISSGIVNLMNRDYPGAGNPHNNFEPLH</sequence>
<proteinExistence type="predicted"/>
<protein>
    <submittedName>
        <fullName evidence="1">Vacuolar protein sorting-associated protein 35A</fullName>
    </submittedName>
</protein>
<name>A0ACC0FEL9_9ERIC</name>
<evidence type="ECO:0000313" key="1">
    <source>
        <dbReference type="EMBL" id="KAI7986572.1"/>
    </source>
</evidence>
<reference evidence="1 2" key="1">
    <citation type="journal article" date="2022" name="Plant J.">
        <title>Chromosome-level genome of Camellia lanceoleosa provides a valuable resource for understanding genome evolution and self-incompatibility.</title>
        <authorList>
            <person name="Gong W."/>
            <person name="Xiao S."/>
            <person name="Wang L."/>
            <person name="Liao Z."/>
            <person name="Chang Y."/>
            <person name="Mo W."/>
            <person name="Hu G."/>
            <person name="Li W."/>
            <person name="Zhao G."/>
            <person name="Zhu H."/>
            <person name="Hu X."/>
            <person name="Ji K."/>
            <person name="Xiang X."/>
            <person name="Song Q."/>
            <person name="Yuan D."/>
            <person name="Jin S."/>
            <person name="Zhang L."/>
        </authorList>
    </citation>
    <scope>NUCLEOTIDE SEQUENCE [LARGE SCALE GENOMIC DNA]</scope>
    <source>
        <strain evidence="1">SQ_2022a</strain>
    </source>
</reference>